<evidence type="ECO:0000313" key="2">
    <source>
        <dbReference type="Proteomes" id="UP000287651"/>
    </source>
</evidence>
<gene>
    <name evidence="1" type="ORF">B296_00004787</name>
</gene>
<evidence type="ECO:0000313" key="1">
    <source>
        <dbReference type="EMBL" id="RRT63673.1"/>
    </source>
</evidence>
<reference evidence="1 2" key="1">
    <citation type="journal article" date="2014" name="Agronomy (Basel)">
        <title>A Draft Genome Sequence for Ensete ventricosum, the Drought-Tolerant Tree Against Hunger.</title>
        <authorList>
            <person name="Harrison J."/>
            <person name="Moore K.A."/>
            <person name="Paszkiewicz K."/>
            <person name="Jones T."/>
            <person name="Grant M."/>
            <person name="Ambacheew D."/>
            <person name="Muzemil S."/>
            <person name="Studholme D.J."/>
        </authorList>
    </citation>
    <scope>NUCLEOTIDE SEQUENCE [LARGE SCALE GENOMIC DNA]</scope>
</reference>
<dbReference type="EMBL" id="AMZH03006495">
    <property type="protein sequence ID" value="RRT63673.1"/>
    <property type="molecule type" value="Genomic_DNA"/>
</dbReference>
<protein>
    <submittedName>
        <fullName evidence="1">Uncharacterized protein</fullName>
    </submittedName>
</protein>
<comment type="caution">
    <text evidence="1">The sequence shown here is derived from an EMBL/GenBank/DDBJ whole genome shotgun (WGS) entry which is preliminary data.</text>
</comment>
<sequence length="112" mass="11986">MGFCTVAETTPLLESIVAAAEATMERRGDGRPAAALRGQTDLLLEGRRGLKDEGKMMDFERMKEEATAAAAAAAAICELCKIEWPNESLVSASSYLGLFARCLGRLCPATLF</sequence>
<dbReference type="Proteomes" id="UP000287651">
    <property type="component" value="Unassembled WGS sequence"/>
</dbReference>
<proteinExistence type="predicted"/>
<accession>A0A426ZI44</accession>
<organism evidence="1 2">
    <name type="scientific">Ensete ventricosum</name>
    <name type="common">Abyssinian banana</name>
    <name type="synonym">Musa ensete</name>
    <dbReference type="NCBI Taxonomy" id="4639"/>
    <lineage>
        <taxon>Eukaryota</taxon>
        <taxon>Viridiplantae</taxon>
        <taxon>Streptophyta</taxon>
        <taxon>Embryophyta</taxon>
        <taxon>Tracheophyta</taxon>
        <taxon>Spermatophyta</taxon>
        <taxon>Magnoliopsida</taxon>
        <taxon>Liliopsida</taxon>
        <taxon>Zingiberales</taxon>
        <taxon>Musaceae</taxon>
        <taxon>Ensete</taxon>
    </lineage>
</organism>
<name>A0A426ZI44_ENSVE</name>
<dbReference type="AlphaFoldDB" id="A0A426ZI44"/>